<evidence type="ECO:0000313" key="1">
    <source>
        <dbReference type="EMBL" id="GMT31585.1"/>
    </source>
</evidence>
<dbReference type="Proteomes" id="UP001432322">
    <property type="component" value="Unassembled WGS sequence"/>
</dbReference>
<feature type="non-terminal residue" evidence="1">
    <location>
        <position position="69"/>
    </location>
</feature>
<reference evidence="1" key="1">
    <citation type="submission" date="2023-10" db="EMBL/GenBank/DDBJ databases">
        <title>Genome assembly of Pristionchus species.</title>
        <authorList>
            <person name="Yoshida K."/>
            <person name="Sommer R.J."/>
        </authorList>
    </citation>
    <scope>NUCLEOTIDE SEQUENCE</scope>
    <source>
        <strain evidence="1">RS5133</strain>
    </source>
</reference>
<organism evidence="1 2">
    <name type="scientific">Pristionchus fissidentatus</name>
    <dbReference type="NCBI Taxonomy" id="1538716"/>
    <lineage>
        <taxon>Eukaryota</taxon>
        <taxon>Metazoa</taxon>
        <taxon>Ecdysozoa</taxon>
        <taxon>Nematoda</taxon>
        <taxon>Chromadorea</taxon>
        <taxon>Rhabditida</taxon>
        <taxon>Rhabditina</taxon>
        <taxon>Diplogasteromorpha</taxon>
        <taxon>Diplogasteroidea</taxon>
        <taxon>Neodiplogasteridae</taxon>
        <taxon>Pristionchus</taxon>
    </lineage>
</organism>
<sequence length="69" mass="7917">MGINIFSSSIVELGCLLELLDCKFVRLSTLFFMLNHFLRTVHVESTETSEHLLHFVQMGFVLAEEMVNV</sequence>
<evidence type="ECO:0000313" key="2">
    <source>
        <dbReference type="Proteomes" id="UP001432322"/>
    </source>
</evidence>
<keyword evidence="2" id="KW-1185">Reference proteome</keyword>
<proteinExistence type="predicted"/>
<gene>
    <name evidence="1" type="ORF">PFISCL1PPCAC_22882</name>
</gene>
<comment type="caution">
    <text evidence="1">The sequence shown here is derived from an EMBL/GenBank/DDBJ whole genome shotgun (WGS) entry which is preliminary data.</text>
</comment>
<dbReference type="EMBL" id="BTSY01000006">
    <property type="protein sequence ID" value="GMT31585.1"/>
    <property type="molecule type" value="Genomic_DNA"/>
</dbReference>
<dbReference type="AlphaFoldDB" id="A0AAV5WLX0"/>
<name>A0AAV5WLX0_9BILA</name>
<protein>
    <submittedName>
        <fullName evidence="1">Uncharacterized protein</fullName>
    </submittedName>
</protein>
<accession>A0AAV5WLX0</accession>